<feature type="transmembrane region" description="Helical" evidence="12">
    <location>
        <begin position="251"/>
        <end position="271"/>
    </location>
</feature>
<dbReference type="InterPro" id="IPR017871">
    <property type="entry name" value="ABC_transporter-like_CS"/>
</dbReference>
<evidence type="ECO:0000256" key="5">
    <source>
        <dbReference type="ARBA" id="ARBA00022475"/>
    </source>
</evidence>
<dbReference type="Pfam" id="PF00005">
    <property type="entry name" value="ABC_tran"/>
    <property type="match status" value="1"/>
</dbReference>
<evidence type="ECO:0000256" key="8">
    <source>
        <dbReference type="ARBA" id="ARBA00022840"/>
    </source>
</evidence>
<keyword evidence="7" id="KW-0547">Nucleotide-binding</keyword>
<keyword evidence="4" id="KW-0813">Transport</keyword>
<dbReference type="Gene3D" id="3.40.50.300">
    <property type="entry name" value="P-loop containing nucleotide triphosphate hydrolases"/>
    <property type="match status" value="1"/>
</dbReference>
<evidence type="ECO:0000313" key="16">
    <source>
        <dbReference type="EMBL" id="ABJ90757.1"/>
    </source>
</evidence>
<dbReference type="GO" id="GO:0015421">
    <property type="term" value="F:ABC-type oligopeptide transporter activity"/>
    <property type="evidence" value="ECO:0007669"/>
    <property type="project" value="TreeGrafter"/>
</dbReference>
<evidence type="ECO:0000313" key="17">
    <source>
        <dbReference type="Proteomes" id="UP000000669"/>
    </source>
</evidence>
<dbReference type="PANTHER" id="PTHR43394:SF1">
    <property type="entry name" value="ATP-BINDING CASSETTE SUB-FAMILY B MEMBER 10, MITOCHONDRIAL"/>
    <property type="match status" value="1"/>
</dbReference>
<feature type="transmembrane region" description="Helical" evidence="12">
    <location>
        <begin position="170"/>
        <end position="189"/>
    </location>
</feature>
<accession>Q057E2</accession>
<evidence type="ECO:0000256" key="4">
    <source>
        <dbReference type="ARBA" id="ARBA00022448"/>
    </source>
</evidence>
<feature type="domain" description="ABC transmembrane type-1" evidence="15">
    <location>
        <begin position="27"/>
        <end position="311"/>
    </location>
</feature>
<feature type="domain" description="Guanylate kinase-like" evidence="13">
    <location>
        <begin position="369"/>
        <end position="565"/>
    </location>
</feature>
<sequence>MKKNKYSSWKLIKRLLSYYSKKKSLLFISCVFIMLSTITEILSPIILSNFIQNILKYRIIKLKPILYLIFSFMILQILTSYFCYFYTIYFTKISTSIIKEIRKNIMFIALKQPMEIFDQKPISSIVTKITNDTESVKEFYETILSSFLKSIILFSMILISMFILDWKMALISSIIAPSIILIMIIHQYLSKPIIKKTKLLISKFNNTINEIINGISVIQQFNQEKKFIKKINNINNNYYIYKIKTLKIDGLLLRPLLNIISSIILSSIIFITKAFPNKILEMSILHTFINYLRYLNEPLVTIINQQSLLQQALVSFERIFKFIDSPIKIYGNNYSMFKTGKINFKNVYFNYPNTKRKILKNITLKIQDKSYIALVGKTGSGKTTLSNLILGHYPIQKGELLLDNKKINTISNCTLRKNVSFVQQEPTILHDSLIKNVSLNRKIKKKKIIKALYKSQLKELIENLPKGYKTILEKNGNSLSQGQKQLIGIARILISNPKILIFDEATASIDSESEQKIQKILADIRKKSTVIIIAHRLSTIVDADLIIVLDKGKIIEMGNHKKLLKKKKIYYNMYIHQNNNKKKK</sequence>
<dbReference type="OrthoDB" id="9806127at2"/>
<dbReference type="AlphaFoldDB" id="Q057E2"/>
<keyword evidence="17" id="KW-1185">Reference proteome</keyword>
<feature type="transmembrane region" description="Helical" evidence="12">
    <location>
        <begin position="147"/>
        <end position="164"/>
    </location>
</feature>
<dbReference type="SMART" id="SM00382">
    <property type="entry name" value="AAA"/>
    <property type="match status" value="1"/>
</dbReference>
<comment type="subcellular location">
    <subcellularLocation>
        <location evidence="1">Cell membrane</location>
        <topology evidence="1">Multi-pass membrane protein</topology>
    </subcellularLocation>
</comment>
<evidence type="ECO:0000256" key="12">
    <source>
        <dbReference type="SAM" id="Phobius"/>
    </source>
</evidence>
<dbReference type="InterPro" id="IPR008144">
    <property type="entry name" value="Guanylate_kin-like_dom"/>
</dbReference>
<dbReference type="EMBL" id="CP000263">
    <property type="protein sequence ID" value="ABJ90757.1"/>
    <property type="molecule type" value="Genomic_DNA"/>
</dbReference>
<dbReference type="HOGENOM" id="CLU_000604_84_3_6"/>
<evidence type="ECO:0000256" key="7">
    <source>
        <dbReference type="ARBA" id="ARBA00022741"/>
    </source>
</evidence>
<dbReference type="InterPro" id="IPR036640">
    <property type="entry name" value="ABC1_TM_sf"/>
</dbReference>
<evidence type="ECO:0000259" key="13">
    <source>
        <dbReference type="PROSITE" id="PS50052"/>
    </source>
</evidence>
<evidence type="ECO:0000256" key="3">
    <source>
        <dbReference type="ARBA" id="ARBA00012191"/>
    </source>
</evidence>
<evidence type="ECO:0000259" key="15">
    <source>
        <dbReference type="PROSITE" id="PS50929"/>
    </source>
</evidence>
<dbReference type="KEGG" id="bcc:BCc_298"/>
<evidence type="ECO:0000256" key="2">
    <source>
        <dbReference type="ARBA" id="ARBA00006526"/>
    </source>
</evidence>
<dbReference type="PROSITE" id="PS50893">
    <property type="entry name" value="ABC_TRANSPORTER_2"/>
    <property type="match status" value="1"/>
</dbReference>
<comment type="catalytic activity">
    <reaction evidence="11">
        <text>ATP + H2O + xenobioticSide 1 = ADP + phosphate + xenobioticSide 2.</text>
        <dbReference type="EC" id="7.6.2.2"/>
    </reaction>
</comment>
<keyword evidence="10 12" id="KW-0472">Membrane</keyword>
<feature type="domain" description="ABC transporter" evidence="14">
    <location>
        <begin position="342"/>
        <end position="576"/>
    </location>
</feature>
<organism evidence="16 17">
    <name type="scientific">Buchnera aphidicola subsp. Cinara cedri (strain Cc)</name>
    <dbReference type="NCBI Taxonomy" id="372461"/>
    <lineage>
        <taxon>Bacteria</taxon>
        <taxon>Pseudomonadati</taxon>
        <taxon>Pseudomonadota</taxon>
        <taxon>Gammaproteobacteria</taxon>
        <taxon>Enterobacterales</taxon>
        <taxon>Erwiniaceae</taxon>
        <taxon>Buchnera</taxon>
    </lineage>
</organism>
<dbReference type="STRING" id="372461.BCc_298"/>
<evidence type="ECO:0000256" key="11">
    <source>
        <dbReference type="ARBA" id="ARBA00034018"/>
    </source>
</evidence>
<evidence type="ECO:0000256" key="1">
    <source>
        <dbReference type="ARBA" id="ARBA00004651"/>
    </source>
</evidence>
<evidence type="ECO:0000259" key="14">
    <source>
        <dbReference type="PROSITE" id="PS50893"/>
    </source>
</evidence>
<dbReference type="FunFam" id="3.40.50.300:FF:000221">
    <property type="entry name" value="Multidrug ABC transporter ATP-binding protein"/>
    <property type="match status" value="1"/>
</dbReference>
<dbReference type="InterPro" id="IPR003439">
    <property type="entry name" value="ABC_transporter-like_ATP-bd"/>
</dbReference>
<dbReference type="Pfam" id="PF00664">
    <property type="entry name" value="ABC_membrane"/>
    <property type="match status" value="1"/>
</dbReference>
<dbReference type="RefSeq" id="WP_011672676.1">
    <property type="nucleotide sequence ID" value="NC_008513.1"/>
</dbReference>
<evidence type="ECO:0000256" key="9">
    <source>
        <dbReference type="ARBA" id="ARBA00022989"/>
    </source>
</evidence>
<keyword evidence="8 16" id="KW-0067">ATP-binding</keyword>
<dbReference type="SUPFAM" id="SSF90123">
    <property type="entry name" value="ABC transporter transmembrane region"/>
    <property type="match status" value="1"/>
</dbReference>
<evidence type="ECO:0000256" key="6">
    <source>
        <dbReference type="ARBA" id="ARBA00022692"/>
    </source>
</evidence>
<evidence type="ECO:0000256" key="10">
    <source>
        <dbReference type="ARBA" id="ARBA00023136"/>
    </source>
</evidence>
<keyword evidence="5" id="KW-1003">Cell membrane</keyword>
<dbReference type="InterPro" id="IPR039421">
    <property type="entry name" value="Type_1_exporter"/>
</dbReference>
<keyword evidence="9 12" id="KW-1133">Transmembrane helix</keyword>
<protein>
    <recommendedName>
        <fullName evidence="3">ABC-type xenobiotic transporter</fullName>
        <ecNumber evidence="3">7.6.2.2</ecNumber>
    </recommendedName>
</protein>
<dbReference type="GO" id="GO:0016887">
    <property type="term" value="F:ATP hydrolysis activity"/>
    <property type="evidence" value="ECO:0007669"/>
    <property type="project" value="InterPro"/>
</dbReference>
<dbReference type="PROSITE" id="PS00211">
    <property type="entry name" value="ABC_TRANSPORTER_1"/>
    <property type="match status" value="1"/>
</dbReference>
<dbReference type="eggNOG" id="COG1132">
    <property type="taxonomic scope" value="Bacteria"/>
</dbReference>
<comment type="similarity">
    <text evidence="2">Belongs to the ABC transporter superfamily. Drug exporter-2 (TC 3.A.1.117) family.</text>
</comment>
<feature type="transmembrane region" description="Helical" evidence="12">
    <location>
        <begin position="65"/>
        <end position="89"/>
    </location>
</feature>
<dbReference type="InterPro" id="IPR003593">
    <property type="entry name" value="AAA+_ATPase"/>
</dbReference>
<dbReference type="Proteomes" id="UP000000669">
    <property type="component" value="Chromosome"/>
</dbReference>
<dbReference type="InterPro" id="IPR027417">
    <property type="entry name" value="P-loop_NTPase"/>
</dbReference>
<dbReference type="PROSITE" id="PS50052">
    <property type="entry name" value="GUANYLATE_KINASE_2"/>
    <property type="match status" value="1"/>
</dbReference>
<gene>
    <name evidence="16" type="primary">mdlB</name>
    <name evidence="16" type="ordered locus">BCc_298</name>
</gene>
<dbReference type="GO" id="GO:0005886">
    <property type="term" value="C:plasma membrane"/>
    <property type="evidence" value="ECO:0007669"/>
    <property type="project" value="UniProtKB-SubCell"/>
</dbReference>
<dbReference type="PANTHER" id="PTHR43394">
    <property type="entry name" value="ATP-DEPENDENT PERMEASE MDL1, MITOCHONDRIAL"/>
    <property type="match status" value="1"/>
</dbReference>
<dbReference type="EC" id="7.6.2.2" evidence="3"/>
<reference evidence="16 17" key="1">
    <citation type="journal article" date="2006" name="Science">
        <title>A small microbial genome: the end of a long symbiotic relationship?</title>
        <authorList>
            <person name="Perez-Brocal V."/>
            <person name="Gil R."/>
            <person name="Ramos S."/>
            <person name="Lamelas A."/>
            <person name="Postigo M."/>
            <person name="Michelena J.M."/>
            <person name="Silva F.J."/>
            <person name="Moya A."/>
            <person name="Latorre A."/>
        </authorList>
    </citation>
    <scope>NUCLEOTIDE SEQUENCE [LARGE SCALE GENOMIC DNA]</scope>
    <source>
        <strain evidence="17">Cc</strain>
    </source>
</reference>
<dbReference type="PROSITE" id="PS50929">
    <property type="entry name" value="ABC_TM1F"/>
    <property type="match status" value="1"/>
</dbReference>
<dbReference type="GO" id="GO:0008559">
    <property type="term" value="F:ABC-type xenobiotic transporter activity"/>
    <property type="evidence" value="ECO:0007669"/>
    <property type="project" value="UniProtKB-EC"/>
</dbReference>
<dbReference type="Gene3D" id="1.20.1560.10">
    <property type="entry name" value="ABC transporter type 1, transmembrane domain"/>
    <property type="match status" value="1"/>
</dbReference>
<dbReference type="SUPFAM" id="SSF52540">
    <property type="entry name" value="P-loop containing nucleoside triphosphate hydrolases"/>
    <property type="match status" value="1"/>
</dbReference>
<dbReference type="InterPro" id="IPR011527">
    <property type="entry name" value="ABC1_TM_dom"/>
</dbReference>
<proteinExistence type="inferred from homology"/>
<dbReference type="GO" id="GO:0005524">
    <property type="term" value="F:ATP binding"/>
    <property type="evidence" value="ECO:0007669"/>
    <property type="project" value="UniProtKB-KW"/>
</dbReference>
<feature type="transmembrane region" description="Helical" evidence="12">
    <location>
        <begin position="24"/>
        <end position="45"/>
    </location>
</feature>
<keyword evidence="6 12" id="KW-0812">Transmembrane</keyword>
<name>Q057E2_BUCCC</name>